<evidence type="ECO:0000256" key="6">
    <source>
        <dbReference type="ARBA" id="ARBA00023136"/>
    </source>
</evidence>
<protein>
    <submittedName>
        <fullName evidence="9">Trimeric intracellular cation channel family protein</fullName>
    </submittedName>
</protein>
<evidence type="ECO:0000256" key="5">
    <source>
        <dbReference type="ARBA" id="ARBA00022989"/>
    </source>
</evidence>
<evidence type="ECO:0000256" key="4">
    <source>
        <dbReference type="ARBA" id="ARBA00022692"/>
    </source>
</evidence>
<dbReference type="PANTHER" id="PTHR30506:SF3">
    <property type="entry name" value="UPF0126 INNER MEMBRANE PROTEIN YADS-RELATED"/>
    <property type="match status" value="1"/>
</dbReference>
<reference evidence="9 10" key="1">
    <citation type="submission" date="2021-06" db="EMBL/GenBank/DDBJ databases">
        <authorList>
            <person name="Lee D.H."/>
        </authorList>
    </citation>
    <scope>NUCLEOTIDE SEQUENCE [LARGE SCALE GENOMIC DNA]</scope>
    <source>
        <strain evidence="9 10">MMS21-HV4-11</strain>
    </source>
</reference>
<keyword evidence="3" id="KW-1003">Cell membrane</keyword>
<evidence type="ECO:0000256" key="3">
    <source>
        <dbReference type="ARBA" id="ARBA00022475"/>
    </source>
</evidence>
<dbReference type="Pfam" id="PF03458">
    <property type="entry name" value="Gly_transporter"/>
    <property type="match status" value="2"/>
</dbReference>
<feature type="domain" description="Glycine transporter" evidence="8">
    <location>
        <begin position="91"/>
        <end position="161"/>
    </location>
</feature>
<evidence type="ECO:0000256" key="1">
    <source>
        <dbReference type="ARBA" id="ARBA00004651"/>
    </source>
</evidence>
<comment type="similarity">
    <text evidence="2">Belongs to the UPF0126 family.</text>
</comment>
<gene>
    <name evidence="9" type="ORF">KQ910_16080</name>
</gene>
<evidence type="ECO:0000259" key="8">
    <source>
        <dbReference type="Pfam" id="PF03458"/>
    </source>
</evidence>
<keyword evidence="4 7" id="KW-0812">Transmembrane</keyword>
<evidence type="ECO:0000313" key="9">
    <source>
        <dbReference type="EMBL" id="MBU8875293.1"/>
    </source>
</evidence>
<accession>A0ABS6ILU8</accession>
<feature type="domain" description="Glycine transporter" evidence="8">
    <location>
        <begin position="5"/>
        <end position="78"/>
    </location>
</feature>
<organism evidence="9 10">
    <name type="scientific">Reyranella humidisoli</name>
    <dbReference type="NCBI Taxonomy" id="2849149"/>
    <lineage>
        <taxon>Bacteria</taxon>
        <taxon>Pseudomonadati</taxon>
        <taxon>Pseudomonadota</taxon>
        <taxon>Alphaproteobacteria</taxon>
        <taxon>Hyphomicrobiales</taxon>
        <taxon>Reyranellaceae</taxon>
        <taxon>Reyranella</taxon>
    </lineage>
</organism>
<evidence type="ECO:0000256" key="7">
    <source>
        <dbReference type="SAM" id="Phobius"/>
    </source>
</evidence>
<keyword evidence="5 7" id="KW-1133">Transmembrane helix</keyword>
<proteinExistence type="inferred from homology"/>
<dbReference type="PANTHER" id="PTHR30506">
    <property type="entry name" value="INNER MEMBRANE PROTEIN"/>
    <property type="match status" value="1"/>
</dbReference>
<feature type="transmembrane region" description="Helical" evidence="7">
    <location>
        <begin position="62"/>
        <end position="82"/>
    </location>
</feature>
<feature type="transmembrane region" description="Helical" evidence="7">
    <location>
        <begin position="29"/>
        <end position="50"/>
    </location>
</feature>
<dbReference type="EMBL" id="JAHOPB010000001">
    <property type="protein sequence ID" value="MBU8875293.1"/>
    <property type="molecule type" value="Genomic_DNA"/>
</dbReference>
<keyword evidence="10" id="KW-1185">Reference proteome</keyword>
<comment type="caution">
    <text evidence="9">The sequence shown here is derived from an EMBL/GenBank/DDBJ whole genome shotgun (WGS) entry which is preliminary data.</text>
</comment>
<dbReference type="RefSeq" id="WP_216962308.1">
    <property type="nucleotide sequence ID" value="NZ_JAHOPB010000001.1"/>
</dbReference>
<comment type="subcellular location">
    <subcellularLocation>
        <location evidence="1">Cell membrane</location>
        <topology evidence="1">Multi-pass membrane protein</topology>
    </subcellularLocation>
</comment>
<dbReference type="InterPro" id="IPR005115">
    <property type="entry name" value="Gly_transporter"/>
</dbReference>
<name>A0ABS6ILU8_9HYPH</name>
<feature type="transmembrane region" description="Helical" evidence="7">
    <location>
        <begin position="116"/>
        <end position="136"/>
    </location>
</feature>
<sequence>MLFDAMDLAATFVFAISGATRGVHKRLDLFGVLVVAWVAGVAGGIFRDLMIGAVPPAAFDNWRYLAVTVAAGLTGFFASHLIDRVRTPVLLFDAAGLCLFAVTGTQKALAYGLSPLMAALLGMVTCIGGGVARDLLTLQVPTVLRSELYAVAALAGAGAVSIGFWLGLPALPTAAAGAGICLFLRLMSIYRGWHLPVAATKQKSSLETD</sequence>
<keyword evidence="6 7" id="KW-0472">Membrane</keyword>
<evidence type="ECO:0000256" key="2">
    <source>
        <dbReference type="ARBA" id="ARBA00008193"/>
    </source>
</evidence>
<evidence type="ECO:0000313" key="10">
    <source>
        <dbReference type="Proteomes" id="UP000727907"/>
    </source>
</evidence>
<dbReference type="Proteomes" id="UP000727907">
    <property type="component" value="Unassembled WGS sequence"/>
</dbReference>